<sequence length="117" mass="12654">MWASPTTLWASLLPPIPPGPLIPIRPGMQPSVLLPLILPVATEIPFHLALHPSAMPPPKKKEIPPGELFVAASNFSHVGGRLFFRGLFFIWFSAPVSSCCHPFGPHCSVNSTAKLLN</sequence>
<proteinExistence type="predicted"/>
<organism evidence="1">
    <name type="scientific">Eutreptiella gymnastica</name>
    <dbReference type="NCBI Taxonomy" id="73025"/>
    <lineage>
        <taxon>Eukaryota</taxon>
        <taxon>Discoba</taxon>
        <taxon>Euglenozoa</taxon>
        <taxon>Euglenida</taxon>
        <taxon>Spirocuta</taxon>
        <taxon>Euglenophyceae</taxon>
        <taxon>Eutreptiales</taxon>
        <taxon>Eutreptiaceae</taxon>
        <taxon>Eutreptiella</taxon>
    </lineage>
</organism>
<name>A0A7S1IU05_9EUGL</name>
<accession>A0A7S1IU05</accession>
<dbReference type="EMBL" id="HBGA01091170">
    <property type="protein sequence ID" value="CAD9023030.1"/>
    <property type="molecule type" value="Transcribed_RNA"/>
</dbReference>
<reference evidence="1" key="1">
    <citation type="submission" date="2021-01" db="EMBL/GenBank/DDBJ databases">
        <authorList>
            <person name="Corre E."/>
            <person name="Pelletier E."/>
            <person name="Niang G."/>
            <person name="Scheremetjew M."/>
            <person name="Finn R."/>
            <person name="Kale V."/>
            <person name="Holt S."/>
            <person name="Cochrane G."/>
            <person name="Meng A."/>
            <person name="Brown T."/>
            <person name="Cohen L."/>
        </authorList>
    </citation>
    <scope>NUCLEOTIDE SEQUENCE</scope>
    <source>
        <strain evidence="1">NIES-381</strain>
    </source>
</reference>
<dbReference type="AlphaFoldDB" id="A0A7S1IU05"/>
<evidence type="ECO:0000313" key="1">
    <source>
        <dbReference type="EMBL" id="CAD9023030.1"/>
    </source>
</evidence>
<gene>
    <name evidence="1" type="ORF">EGYM00392_LOCUS34152</name>
</gene>
<protein>
    <submittedName>
        <fullName evidence="1">Uncharacterized protein</fullName>
    </submittedName>
</protein>